<dbReference type="AlphaFoldDB" id="A0A5J4KUE8"/>
<sequence length="94" mass="10686">MSRYLHSRKVCKSTIFYYGLIFLLVYWAVFNGYVGIGFFKEPTISSGIGKGYDLILFPSLLPTEHGQITSEAAKRGILELYILSLFVGRQVKRT</sequence>
<evidence type="ECO:0000313" key="3">
    <source>
        <dbReference type="Proteomes" id="UP000326912"/>
    </source>
</evidence>
<dbReference type="Proteomes" id="UP000326912">
    <property type="component" value="Unassembled WGS sequence"/>
</dbReference>
<feature type="transmembrane region" description="Helical" evidence="1">
    <location>
        <begin position="15"/>
        <end position="39"/>
    </location>
</feature>
<protein>
    <submittedName>
        <fullName evidence="2">Uncharacterized protein</fullName>
    </submittedName>
</protein>
<evidence type="ECO:0000313" key="2">
    <source>
        <dbReference type="EMBL" id="GER89689.1"/>
    </source>
</evidence>
<name>A0A5J4KUE8_9CHLR</name>
<organism evidence="2 3">
    <name type="scientific">Dictyobacter vulcani</name>
    <dbReference type="NCBI Taxonomy" id="2607529"/>
    <lineage>
        <taxon>Bacteria</taxon>
        <taxon>Bacillati</taxon>
        <taxon>Chloroflexota</taxon>
        <taxon>Ktedonobacteria</taxon>
        <taxon>Ktedonobacterales</taxon>
        <taxon>Dictyobacteraceae</taxon>
        <taxon>Dictyobacter</taxon>
    </lineage>
</organism>
<gene>
    <name evidence="2" type="ORF">KDW_38510</name>
</gene>
<dbReference type="EMBL" id="BKZW01000002">
    <property type="protein sequence ID" value="GER89689.1"/>
    <property type="molecule type" value="Genomic_DNA"/>
</dbReference>
<reference evidence="2 3" key="1">
    <citation type="submission" date="2019-10" db="EMBL/GenBank/DDBJ databases">
        <title>Dictyobacter vulcani sp. nov., within the class Ktedonobacteria, isolated from soil of volcanic Mt. Zao.</title>
        <authorList>
            <person name="Zheng Y."/>
            <person name="Wang C.M."/>
            <person name="Sakai Y."/>
            <person name="Abe K."/>
            <person name="Yokota A."/>
            <person name="Yabe S."/>
        </authorList>
    </citation>
    <scope>NUCLEOTIDE SEQUENCE [LARGE SCALE GENOMIC DNA]</scope>
    <source>
        <strain evidence="2 3">W12</strain>
    </source>
</reference>
<keyword evidence="1" id="KW-1133">Transmembrane helix</keyword>
<keyword evidence="1" id="KW-0472">Membrane</keyword>
<accession>A0A5J4KUE8</accession>
<evidence type="ECO:0000256" key="1">
    <source>
        <dbReference type="SAM" id="Phobius"/>
    </source>
</evidence>
<keyword evidence="1" id="KW-0812">Transmembrane</keyword>
<keyword evidence="3" id="KW-1185">Reference proteome</keyword>
<proteinExistence type="predicted"/>
<comment type="caution">
    <text evidence="2">The sequence shown here is derived from an EMBL/GenBank/DDBJ whole genome shotgun (WGS) entry which is preliminary data.</text>
</comment>